<dbReference type="RefSeq" id="WP_134189618.1">
    <property type="nucleotide sequence ID" value="NZ_JBHLUW010000027.1"/>
</dbReference>
<evidence type="ECO:0000313" key="2">
    <source>
        <dbReference type="EMBL" id="TDY54573.1"/>
    </source>
</evidence>
<accession>A0A4R8M3C6</accession>
<comment type="caution">
    <text evidence="2">The sequence shown here is derived from an EMBL/GenBank/DDBJ whole genome shotgun (WGS) entry which is preliminary data.</text>
</comment>
<dbReference type="EMBL" id="SORE01000001">
    <property type="protein sequence ID" value="TDY54573.1"/>
    <property type="molecule type" value="Genomic_DNA"/>
</dbReference>
<keyword evidence="3" id="KW-1185">Reference proteome</keyword>
<organism evidence="2 3">
    <name type="scientific">Paraburkholderia rhizosphaerae</name>
    <dbReference type="NCBI Taxonomy" id="480658"/>
    <lineage>
        <taxon>Bacteria</taxon>
        <taxon>Pseudomonadati</taxon>
        <taxon>Pseudomonadota</taxon>
        <taxon>Betaproteobacteria</taxon>
        <taxon>Burkholderiales</taxon>
        <taxon>Burkholderiaceae</taxon>
        <taxon>Paraburkholderia</taxon>
    </lineage>
</organism>
<protein>
    <submittedName>
        <fullName evidence="2">Uncharacterized protein</fullName>
    </submittedName>
</protein>
<sequence length="410" mass="43417">MNTMIGTFTPGHARVDAGHQTPSNDNAIASGRTSDSVLVRAKRAQIEPKWQSNTQSWAQFQSRHYNWRMGLPPGTASTGARIPRTEGVSPKAPAKDVAFQILLAFIGGGPFNPVVGGRFAGAGSVAVVSRPTGGLRFDATFAGERPGVARPAGTLALQRGGASPQSPMDTTSPPRSNVQSPMDTTSPPRSNVQSPMDTASPPRSNVQSPMDTTPPLSEALPRQAAGAANETHPPALQDMYLNDQRMLEKKTFSTVYRAAPASERDAILQHGFLPSKHFGGVDKLISGDALIVSETADGARIFGDSEYGSGCYDLYEIDARGFKGVSLQDNVSFNARSIASRFGYTPEVLQSMQPREVAEGALEFREAHIDATAGDARRVKLIEYGTLPPQFSPNDATANSGSSGDSASDG</sequence>
<feature type="region of interest" description="Disordered" evidence="1">
    <location>
        <begin position="387"/>
        <end position="410"/>
    </location>
</feature>
<feature type="region of interest" description="Disordered" evidence="1">
    <location>
        <begin position="157"/>
        <end position="232"/>
    </location>
</feature>
<gene>
    <name evidence="2" type="ORF">BX592_10129</name>
</gene>
<name>A0A4R8M3C6_9BURK</name>
<dbReference type="AlphaFoldDB" id="A0A4R8M3C6"/>
<evidence type="ECO:0000313" key="3">
    <source>
        <dbReference type="Proteomes" id="UP000295509"/>
    </source>
</evidence>
<proteinExistence type="predicted"/>
<feature type="region of interest" description="Disordered" evidence="1">
    <location>
        <begin position="1"/>
        <end position="32"/>
    </location>
</feature>
<dbReference type="OrthoDB" id="9008087at2"/>
<feature type="compositionally biased region" description="Polar residues" evidence="1">
    <location>
        <begin position="20"/>
        <end position="32"/>
    </location>
</feature>
<reference evidence="2 3" key="1">
    <citation type="submission" date="2019-03" db="EMBL/GenBank/DDBJ databases">
        <title>Genomic Encyclopedia of Type Strains, Phase III (KMG-III): the genomes of soil and plant-associated and newly described type strains.</title>
        <authorList>
            <person name="Whitman W."/>
        </authorList>
    </citation>
    <scope>NUCLEOTIDE SEQUENCE [LARGE SCALE GENOMIC DNA]</scope>
    <source>
        <strain evidence="2 3">LMG 29544</strain>
    </source>
</reference>
<feature type="compositionally biased region" description="Polar residues" evidence="1">
    <location>
        <begin position="163"/>
        <end position="215"/>
    </location>
</feature>
<feature type="compositionally biased region" description="Low complexity" evidence="1">
    <location>
        <begin position="395"/>
        <end position="410"/>
    </location>
</feature>
<dbReference type="Proteomes" id="UP000295509">
    <property type="component" value="Unassembled WGS sequence"/>
</dbReference>
<evidence type="ECO:0000256" key="1">
    <source>
        <dbReference type="SAM" id="MobiDB-lite"/>
    </source>
</evidence>